<accession>A0ABQ3B2J7</accession>
<dbReference type="Proteomes" id="UP000601597">
    <property type="component" value="Unassembled WGS sequence"/>
</dbReference>
<evidence type="ECO:0000259" key="1">
    <source>
        <dbReference type="Pfam" id="PF00144"/>
    </source>
</evidence>
<dbReference type="SUPFAM" id="SSF56601">
    <property type="entry name" value="beta-lactamase/transpeptidase-like"/>
    <property type="match status" value="1"/>
</dbReference>
<name>A0ABQ3B2J7_9GAMM</name>
<evidence type="ECO:0000313" key="3">
    <source>
        <dbReference type="Proteomes" id="UP000601597"/>
    </source>
</evidence>
<dbReference type="InterPro" id="IPR001466">
    <property type="entry name" value="Beta-lactam-related"/>
</dbReference>
<dbReference type="EMBL" id="BMXV01000005">
    <property type="protein sequence ID" value="GGY76196.1"/>
    <property type="molecule type" value="Genomic_DNA"/>
</dbReference>
<dbReference type="Gene3D" id="3.40.710.10">
    <property type="entry name" value="DD-peptidase/beta-lactamase superfamily"/>
    <property type="match status" value="1"/>
</dbReference>
<dbReference type="InterPro" id="IPR012338">
    <property type="entry name" value="Beta-lactam/transpept-like"/>
</dbReference>
<dbReference type="PROSITE" id="PS00146">
    <property type="entry name" value="BETA_LACTAMASE_A"/>
    <property type="match status" value="1"/>
</dbReference>
<feature type="domain" description="Beta-lactamase-related" evidence="1">
    <location>
        <begin position="79"/>
        <end position="365"/>
    </location>
</feature>
<keyword evidence="3" id="KW-1185">Reference proteome</keyword>
<reference evidence="3" key="1">
    <citation type="journal article" date="2019" name="Int. J. Syst. Evol. Microbiol.">
        <title>The Global Catalogue of Microorganisms (GCM) 10K type strain sequencing project: providing services to taxonomists for standard genome sequencing and annotation.</title>
        <authorList>
            <consortium name="The Broad Institute Genomics Platform"/>
            <consortium name="The Broad Institute Genome Sequencing Center for Infectious Disease"/>
            <person name="Wu L."/>
            <person name="Ma J."/>
        </authorList>
    </citation>
    <scope>NUCLEOTIDE SEQUENCE [LARGE SCALE GENOMIC DNA]</scope>
    <source>
        <strain evidence="3">KCTC 22280</strain>
    </source>
</reference>
<proteinExistence type="predicted"/>
<protein>
    <recommendedName>
        <fullName evidence="1">Beta-lactamase-related domain-containing protein</fullName>
    </recommendedName>
</protein>
<dbReference type="RefSeq" id="WP_227712497.1">
    <property type="nucleotide sequence ID" value="NZ_BMXV01000005.1"/>
</dbReference>
<dbReference type="PANTHER" id="PTHR43283">
    <property type="entry name" value="BETA-LACTAMASE-RELATED"/>
    <property type="match status" value="1"/>
</dbReference>
<gene>
    <name evidence="2" type="ORF">GCM10007071_24510</name>
</gene>
<dbReference type="PANTHER" id="PTHR43283:SF3">
    <property type="entry name" value="BETA-LACTAMASE FAMILY PROTEIN (AFU_ORTHOLOGUE AFUA_5G07500)"/>
    <property type="match status" value="1"/>
</dbReference>
<dbReference type="InterPro" id="IPR023650">
    <property type="entry name" value="Beta-lactam_class-A_AS"/>
</dbReference>
<dbReference type="InterPro" id="IPR050789">
    <property type="entry name" value="Diverse_Enzym_Activities"/>
</dbReference>
<organism evidence="2 3">
    <name type="scientific">Marinobacter zhanjiangensis</name>
    <dbReference type="NCBI Taxonomy" id="578215"/>
    <lineage>
        <taxon>Bacteria</taxon>
        <taxon>Pseudomonadati</taxon>
        <taxon>Pseudomonadota</taxon>
        <taxon>Gammaproteobacteria</taxon>
        <taxon>Pseudomonadales</taxon>
        <taxon>Marinobacteraceae</taxon>
        <taxon>Marinobacter</taxon>
    </lineage>
</organism>
<comment type="caution">
    <text evidence="2">The sequence shown here is derived from an EMBL/GenBank/DDBJ whole genome shotgun (WGS) entry which is preliminary data.</text>
</comment>
<dbReference type="Pfam" id="PF00144">
    <property type="entry name" value="Beta-lactamase"/>
    <property type="match status" value="1"/>
</dbReference>
<sequence length="394" mass="43749">MLKASRLKDLLVVIVLVTLVAGISHFAITNPLGPSRLLYYAQAQVVQWNTRCSPEAPDWMARAQRYATRNMAAPASQLAYVSPDGRLHHCETGWKDGILGDQPLQPDTRFRFASTTKTVTAAAILDLVNEGELSLDQSIVRLLALEGELKDPRVADITVGHLLSHRGGWDRERAQDVMFMRNHRPWCPNNPEELLDSGLMYDPGETELYSNLGYCLLGLAIEKVSGQSYRNYVADRFDFRSSTLAFIEGPYRSDEVRYDFRFENFYTENYYQTFDFAALASSAGLSGSASDLAGLVSQALNMEPLTILDGDMNNDCNAAETQACYGYGVYRYQPDEEAMPLYIHGGKLPGNPSAIVIDPKGGVLVWLGAGGPRPGSSATQEFYDYLRVTLADYY</sequence>
<evidence type="ECO:0000313" key="2">
    <source>
        <dbReference type="EMBL" id="GGY76196.1"/>
    </source>
</evidence>